<evidence type="ECO:0000313" key="2">
    <source>
        <dbReference type="Proteomes" id="UP000788426"/>
    </source>
</evidence>
<dbReference type="InterPro" id="IPR050582">
    <property type="entry name" value="HAD-like_SerB"/>
</dbReference>
<organism evidence="1 2">
    <name type="scientific">Hoylesella nanceiensis</name>
    <dbReference type="NCBI Taxonomy" id="425941"/>
    <lineage>
        <taxon>Bacteria</taxon>
        <taxon>Pseudomonadati</taxon>
        <taxon>Bacteroidota</taxon>
        <taxon>Bacteroidia</taxon>
        <taxon>Bacteroidales</taxon>
        <taxon>Prevotellaceae</taxon>
        <taxon>Hoylesella</taxon>
    </lineage>
</organism>
<name>A0ABS6YEQ3_9BACT</name>
<proteinExistence type="predicted"/>
<dbReference type="Pfam" id="PF12710">
    <property type="entry name" value="HAD"/>
    <property type="match status" value="1"/>
</dbReference>
<dbReference type="EMBL" id="JAHXCT010000003">
    <property type="protein sequence ID" value="MBW4769189.1"/>
    <property type="molecule type" value="Genomic_DNA"/>
</dbReference>
<dbReference type="RefSeq" id="WP_219480827.1">
    <property type="nucleotide sequence ID" value="NZ_JAHXCT010000003.1"/>
</dbReference>
<evidence type="ECO:0000313" key="1">
    <source>
        <dbReference type="EMBL" id="MBW4769189.1"/>
    </source>
</evidence>
<gene>
    <name evidence="1" type="ORF">KZO38_05375</name>
</gene>
<accession>A0ABS6YEQ3</accession>
<dbReference type="Proteomes" id="UP000788426">
    <property type="component" value="Unassembled WGS sequence"/>
</dbReference>
<keyword evidence="2" id="KW-1185">Reference proteome</keyword>
<reference evidence="1 2" key="1">
    <citation type="submission" date="2021-07" db="EMBL/GenBank/DDBJ databases">
        <title>Genomic diversity and antimicrobial resistance of Prevotella spp. isolated from chronic lung disease airways.</title>
        <authorList>
            <person name="Webb K.A."/>
            <person name="Olagoke O.S."/>
            <person name="Baird T."/>
            <person name="Neill J."/>
            <person name="Pham A."/>
            <person name="Wells T.J."/>
            <person name="Ramsay K.A."/>
            <person name="Bell S.C."/>
            <person name="Sarovich D.S."/>
            <person name="Price E.P."/>
        </authorList>
    </citation>
    <scope>NUCLEOTIDE SEQUENCE [LARGE SCALE GENOMIC DNA]</scope>
    <source>
        <strain evidence="1 2">SCHI0011.S.12</strain>
    </source>
</reference>
<sequence>MNEKKKLITTDFDGTLTTHDTLLLFIRYAKGTKVFYKGFMAHLWLLVLMKLGWKSNEKVKEQLFSYYFKGTDINEFNEICCNFAHENSSIMRPKALEMLREAQKNEAIVAVVTASIDNWVKPFFSEVCPNAIVVGTQIEVKDGIVTGSFASKNCYGAEKVNRIKELFPAREQYHITAYGDSSGDSEMLKYADIQHYKPFRT</sequence>
<protein>
    <submittedName>
        <fullName evidence="1">Haloacid dehalogenase-like hydrolase</fullName>
    </submittedName>
</protein>
<dbReference type="PANTHER" id="PTHR43344">
    <property type="entry name" value="PHOSPHOSERINE PHOSPHATASE"/>
    <property type="match status" value="1"/>
</dbReference>
<comment type="caution">
    <text evidence="1">The sequence shown here is derived from an EMBL/GenBank/DDBJ whole genome shotgun (WGS) entry which is preliminary data.</text>
</comment>
<dbReference type="NCBIfam" id="TIGR01488">
    <property type="entry name" value="HAD-SF-IB"/>
    <property type="match status" value="1"/>
</dbReference>